<dbReference type="AlphaFoldDB" id="A0A6J6S9W0"/>
<proteinExistence type="predicted"/>
<dbReference type="EMBL" id="CAEZYU010000010">
    <property type="protein sequence ID" value="CAB4731626.1"/>
    <property type="molecule type" value="Genomic_DNA"/>
</dbReference>
<dbReference type="PANTHER" id="PTHR34300">
    <property type="entry name" value="QUEUOSINE PRECURSOR TRANSPORTER-RELATED"/>
    <property type="match status" value="1"/>
</dbReference>
<dbReference type="PANTHER" id="PTHR34300:SF2">
    <property type="entry name" value="QUEUOSINE PRECURSOR TRANSPORTER-RELATED"/>
    <property type="match status" value="1"/>
</dbReference>
<keyword evidence="1" id="KW-0812">Transmembrane</keyword>
<name>A0A6J6S9W0_9ZZZZ</name>
<dbReference type="NCBIfam" id="TIGR00697">
    <property type="entry name" value="queuosine precursor transporter"/>
    <property type="match status" value="1"/>
</dbReference>
<dbReference type="InterPro" id="IPR003744">
    <property type="entry name" value="YhhQ"/>
</dbReference>
<keyword evidence="1" id="KW-0472">Membrane</keyword>
<organism evidence="2">
    <name type="scientific">freshwater metagenome</name>
    <dbReference type="NCBI Taxonomy" id="449393"/>
    <lineage>
        <taxon>unclassified sequences</taxon>
        <taxon>metagenomes</taxon>
        <taxon>ecological metagenomes</taxon>
    </lineage>
</organism>
<accession>A0A6J6S9W0</accession>
<gene>
    <name evidence="2" type="ORF">UFOPK2766_00353</name>
</gene>
<evidence type="ECO:0000313" key="2">
    <source>
        <dbReference type="EMBL" id="CAB4731626.1"/>
    </source>
</evidence>
<dbReference type="Pfam" id="PF02592">
    <property type="entry name" value="Vut_1"/>
    <property type="match status" value="1"/>
</dbReference>
<protein>
    <submittedName>
        <fullName evidence="2">Unannotated protein</fullName>
    </submittedName>
</protein>
<feature type="transmembrane region" description="Helical" evidence="1">
    <location>
        <begin position="20"/>
        <end position="40"/>
    </location>
</feature>
<reference evidence="2" key="1">
    <citation type="submission" date="2020-05" db="EMBL/GenBank/DDBJ databases">
        <authorList>
            <person name="Chiriac C."/>
            <person name="Salcher M."/>
            <person name="Ghai R."/>
            <person name="Kavagutti S V."/>
        </authorList>
    </citation>
    <scope>NUCLEOTIDE SEQUENCE</scope>
</reference>
<feature type="transmembrane region" description="Helical" evidence="1">
    <location>
        <begin position="85"/>
        <end position="107"/>
    </location>
</feature>
<feature type="transmembrane region" description="Helical" evidence="1">
    <location>
        <begin position="198"/>
        <end position="220"/>
    </location>
</feature>
<keyword evidence="1" id="KW-1133">Transmembrane helix</keyword>
<feature type="transmembrane region" description="Helical" evidence="1">
    <location>
        <begin position="127"/>
        <end position="145"/>
    </location>
</feature>
<sequence length="230" mass="24903">MAAVTLTDTVTNEVDLNRRALTWLLIAAAGYVACSLMANVMSVRILRLGPDWASFSIDAGTLTYPLTFTLRDLVHKVGGRWAARVIILSTAAFNIVLALGLYLAAILPADSEVPGPAQEWFGPVLNPVTRIVLASVIAQVIAEFADTEVYHRFVMRFGHRVQWGRVLTSNAIAIPIDSIVFVLIAFGGTLPWSVAVSIIWANIVVKGLATIVSIPLIYAVPEDLTRPPLD</sequence>
<evidence type="ECO:0000256" key="1">
    <source>
        <dbReference type="SAM" id="Phobius"/>
    </source>
</evidence>
<feature type="transmembrane region" description="Helical" evidence="1">
    <location>
        <begin position="166"/>
        <end position="186"/>
    </location>
</feature>